<keyword evidence="2" id="KW-0812">Transmembrane</keyword>
<dbReference type="Pfam" id="PF04203">
    <property type="entry name" value="Sortase"/>
    <property type="match status" value="1"/>
</dbReference>
<gene>
    <name evidence="3" type="ORF">DLJ48_01825</name>
</gene>
<evidence type="ECO:0000313" key="4">
    <source>
        <dbReference type="Proteomes" id="UP000286907"/>
    </source>
</evidence>
<keyword evidence="1" id="KW-0378">Hydrolase</keyword>
<keyword evidence="2" id="KW-1133">Transmembrane helix</keyword>
<dbReference type="InterPro" id="IPR023365">
    <property type="entry name" value="Sortase_dom-sf"/>
</dbReference>
<keyword evidence="2" id="KW-0472">Membrane</keyword>
<dbReference type="EMBL" id="CP029684">
    <property type="protein sequence ID" value="QAS69348.1"/>
    <property type="molecule type" value="Genomic_DNA"/>
</dbReference>
<dbReference type="InterPro" id="IPR005754">
    <property type="entry name" value="Sortase"/>
</dbReference>
<dbReference type="CDD" id="cd05827">
    <property type="entry name" value="Sortase_C"/>
    <property type="match status" value="1"/>
</dbReference>
<organism evidence="3 4">
    <name type="scientific">Oenococcus sicerae</name>
    <dbReference type="NCBI Taxonomy" id="2203724"/>
    <lineage>
        <taxon>Bacteria</taxon>
        <taxon>Bacillati</taxon>
        <taxon>Bacillota</taxon>
        <taxon>Bacilli</taxon>
        <taxon>Lactobacillales</taxon>
        <taxon>Lactobacillaceae</taxon>
        <taxon>Oenococcus</taxon>
    </lineage>
</organism>
<protein>
    <submittedName>
        <fullName evidence="3">Class C sortase</fullName>
    </submittedName>
</protein>
<dbReference type="InterPro" id="IPR042002">
    <property type="entry name" value="Sortase_C"/>
</dbReference>
<sequence length="399" mass="45727">MKNKHFADINFLLKLIISLMFLAGFFIFCYPFIADSINNYLAQQQIQSLDKLNNANQRKNTARLQKLFDNNKKRTAENQQLGISPIKDILGRSLKNVAAKDQSYYTKHVLGSIFIPKISVSLPVFDTTSENLLEKGITLLPGSSYPVGGKGTRAVLLGHSGLPDQRLFTYLSRLKKGDKFFLEIFGKRLAYQVSEIQTILPTDLGALKIKAGQDLVTLVTCTPYMINTHRLLVTGRRVPLTKGEFDQSKKSVENFQTTRLYAFIALGISVILLFAYFLYRQLLDLIARRRHYELFCYISTDDHVLAQQTFYLKDAFGRALLDGKDRPRLAKTDADGRLSFGTLAGGHYRLVADDKKININYLKASVRRLKDRYFKIKIEKRRFFAKSRLQIRQTKEDRK</sequence>
<evidence type="ECO:0000256" key="2">
    <source>
        <dbReference type="SAM" id="Phobius"/>
    </source>
</evidence>
<name>A0ABX5QKQ1_9LACO</name>
<evidence type="ECO:0000256" key="1">
    <source>
        <dbReference type="ARBA" id="ARBA00022801"/>
    </source>
</evidence>
<keyword evidence="4" id="KW-1185">Reference proteome</keyword>
<dbReference type="NCBIfam" id="TIGR01076">
    <property type="entry name" value="sortase_fam"/>
    <property type="match status" value="1"/>
</dbReference>
<dbReference type="NCBIfam" id="NF033745">
    <property type="entry name" value="class_C_sortase"/>
    <property type="match status" value="1"/>
</dbReference>
<feature type="transmembrane region" description="Helical" evidence="2">
    <location>
        <begin position="260"/>
        <end position="279"/>
    </location>
</feature>
<dbReference type="RefSeq" id="WP_128685375.1">
    <property type="nucleotide sequence ID" value="NZ_CP029684.2"/>
</dbReference>
<dbReference type="SUPFAM" id="SSF63817">
    <property type="entry name" value="Sortase"/>
    <property type="match status" value="1"/>
</dbReference>
<evidence type="ECO:0000313" key="3">
    <source>
        <dbReference type="EMBL" id="QAS69348.1"/>
    </source>
</evidence>
<feature type="transmembrane region" description="Helical" evidence="2">
    <location>
        <begin position="12"/>
        <end position="33"/>
    </location>
</feature>
<dbReference type="Proteomes" id="UP000286907">
    <property type="component" value="Chromosome"/>
</dbReference>
<accession>A0ABX5QKQ1</accession>
<dbReference type="Gene3D" id="2.40.260.10">
    <property type="entry name" value="Sortase"/>
    <property type="match status" value="1"/>
</dbReference>
<proteinExistence type="predicted"/>
<reference evidence="3 4" key="1">
    <citation type="journal article" date="2019" name="Syst. Appl. Microbiol.">
        <title>Oenococcus sicerae sp. nov., isolated from French cider.</title>
        <authorList>
            <person name="Cousin F.J."/>
            <person name="Le Guellec R."/>
            <person name="Chagnot C."/>
            <person name="Goux D."/>
            <person name="Dalmasso M."/>
            <person name="Laplace J.M."/>
            <person name="Cretenet M."/>
        </authorList>
    </citation>
    <scope>NUCLEOTIDE SEQUENCE [LARGE SCALE GENOMIC DNA]</scope>
    <source>
        <strain evidence="3 4">UCMA 15228</strain>
    </source>
</reference>